<evidence type="ECO:0000313" key="2">
    <source>
        <dbReference type="Proteomes" id="UP000464374"/>
    </source>
</evidence>
<dbReference type="RefSeq" id="WP_162662059.1">
    <property type="nucleotide sequence ID" value="NZ_CP048020.1"/>
</dbReference>
<evidence type="ECO:0000313" key="1">
    <source>
        <dbReference type="EMBL" id="QHX42247.1"/>
    </source>
</evidence>
<name>A0A6P1XXU7_9SPIR</name>
<dbReference type="KEGG" id="trz:GWP43_00910"/>
<dbReference type="PROSITE" id="PS51257">
    <property type="entry name" value="PROKAR_LIPOPROTEIN"/>
    <property type="match status" value="1"/>
</dbReference>
<dbReference type="AlphaFoldDB" id="A0A6P1XXU7"/>
<sequence length="246" mass="29081">MRNIAILPFMLIFLIVGCDKNTSDIDKELYKLSYGRYEIAGGGMFDKYYTDYKGNTISMPLLPCGLFLYFSNHEELPILDYQKRIEDVGFYPMHNVQKVMICQKRLIVLNDIGKIYEISLMNPWYYTEKDNISDLDKKKSIKVYNFIKNGKKYKNTYAHTFGLQDNDKNKKYKVAYSTPIINGITKIGLCSHRYLVGETIYSFFAFDIKNQEITYFFDEEEYKDFCYKNIYSAGFEMLISLYCYKK</sequence>
<protein>
    <recommendedName>
        <fullName evidence="3">Lipoprotein</fullName>
    </recommendedName>
</protein>
<proteinExistence type="predicted"/>
<dbReference type="EMBL" id="CP048020">
    <property type="protein sequence ID" value="QHX42247.1"/>
    <property type="molecule type" value="Genomic_DNA"/>
</dbReference>
<evidence type="ECO:0008006" key="3">
    <source>
        <dbReference type="Google" id="ProtNLM"/>
    </source>
</evidence>
<accession>A0A6P1XXU7</accession>
<gene>
    <name evidence="1" type="ORF">GWP43_00910</name>
</gene>
<organism evidence="1 2">
    <name type="scientific">Treponema vincentii</name>
    <dbReference type="NCBI Taxonomy" id="69710"/>
    <lineage>
        <taxon>Bacteria</taxon>
        <taxon>Pseudomonadati</taxon>
        <taxon>Spirochaetota</taxon>
        <taxon>Spirochaetia</taxon>
        <taxon>Spirochaetales</taxon>
        <taxon>Treponemataceae</taxon>
        <taxon>Treponema</taxon>
    </lineage>
</organism>
<reference evidence="1 2" key="1">
    <citation type="submission" date="2020-01" db="EMBL/GenBank/DDBJ databases">
        <title>Complete genome sequence of a human oral phylogroup 1 Treponema sp. strain ATCC 700766, originally isolated from periodontitis dental plaque.</title>
        <authorList>
            <person name="Chan Y."/>
            <person name="Huo Y.-B."/>
            <person name="Yu X.-L."/>
            <person name="Zeng H."/>
            <person name="Leung W.-K."/>
            <person name="Watt R.M."/>
        </authorList>
    </citation>
    <scope>NUCLEOTIDE SEQUENCE [LARGE SCALE GENOMIC DNA]</scope>
    <source>
        <strain evidence="1 2">OMZ 804</strain>
    </source>
</reference>
<dbReference type="Proteomes" id="UP000464374">
    <property type="component" value="Chromosome"/>
</dbReference>